<dbReference type="InterPro" id="IPR007016">
    <property type="entry name" value="O-antigen_ligase-rel_domated"/>
</dbReference>
<keyword evidence="2 5" id="KW-0812">Transmembrane</keyword>
<evidence type="ECO:0000256" key="1">
    <source>
        <dbReference type="ARBA" id="ARBA00004141"/>
    </source>
</evidence>
<gene>
    <name evidence="7" type="ORF">A2393_01255</name>
</gene>
<evidence type="ECO:0000256" key="2">
    <source>
        <dbReference type="ARBA" id="ARBA00022692"/>
    </source>
</evidence>
<evidence type="ECO:0000256" key="4">
    <source>
        <dbReference type="ARBA" id="ARBA00023136"/>
    </source>
</evidence>
<protein>
    <recommendedName>
        <fullName evidence="6">O-antigen ligase-related domain-containing protein</fullName>
    </recommendedName>
</protein>
<comment type="subcellular location">
    <subcellularLocation>
        <location evidence="1">Membrane</location>
        <topology evidence="1">Multi-pass membrane protein</topology>
    </subcellularLocation>
</comment>
<feature type="transmembrane region" description="Helical" evidence="5">
    <location>
        <begin position="37"/>
        <end position="56"/>
    </location>
</feature>
<evidence type="ECO:0000256" key="3">
    <source>
        <dbReference type="ARBA" id="ARBA00022989"/>
    </source>
</evidence>
<evidence type="ECO:0000313" key="8">
    <source>
        <dbReference type="Proteomes" id="UP000178937"/>
    </source>
</evidence>
<evidence type="ECO:0000313" key="7">
    <source>
        <dbReference type="EMBL" id="OGM80465.1"/>
    </source>
</evidence>
<sequence>MKKINIFSLESIFLFLFLVAFPFGQIIRLSFDFAGTNVPLQPLDIVVGLGAIYSIFFQKSKSKIFEYLRFFLSIAAFSFAVSIVTFGNEALYGAFYLIRLFSYLLFLNYVWNFVKKGGESGRRLLFDSLLAVSTISAVFGWVQFVLIPDLKPFFVYDWDMHLFRLAGTFLDPTFLGIIIVFGLILSIYRYTQDGNKKYLVITAFLLISLAFTYSRASYLAFLAGVSAIVILKKKYRKILLWGVGLLIIAMLLPTARNRSIELTRTFSISSRLNNYAEAYSLFKRFPIFGVGYNNMCVARNKYVGVESYASHACSGSDSSLLLILATTGIIGFMIFLGSVFGGFKLLGNSSELYPVVAISAALFVHSLFSNSLFFPWVMGYVIVLLGASFKE</sequence>
<feature type="transmembrane region" description="Helical" evidence="5">
    <location>
        <begin position="198"/>
        <end position="218"/>
    </location>
</feature>
<comment type="caution">
    <text evidence="7">The sequence shown here is derived from an EMBL/GenBank/DDBJ whole genome shotgun (WGS) entry which is preliminary data.</text>
</comment>
<dbReference type="AlphaFoldDB" id="A0A1F8CY40"/>
<feature type="transmembrane region" description="Helical" evidence="5">
    <location>
        <begin position="162"/>
        <end position="186"/>
    </location>
</feature>
<accession>A0A1F8CY40</accession>
<feature type="transmembrane region" description="Helical" evidence="5">
    <location>
        <begin position="12"/>
        <end position="31"/>
    </location>
</feature>
<feature type="domain" description="O-antigen ligase-related" evidence="6">
    <location>
        <begin position="202"/>
        <end position="336"/>
    </location>
</feature>
<feature type="transmembrane region" description="Helical" evidence="5">
    <location>
        <begin position="320"/>
        <end position="340"/>
    </location>
</feature>
<dbReference type="GO" id="GO:0016020">
    <property type="term" value="C:membrane"/>
    <property type="evidence" value="ECO:0007669"/>
    <property type="project" value="UniProtKB-SubCell"/>
</dbReference>
<feature type="transmembrane region" description="Helical" evidence="5">
    <location>
        <begin position="238"/>
        <end position="255"/>
    </location>
</feature>
<keyword evidence="4 5" id="KW-0472">Membrane</keyword>
<dbReference type="Pfam" id="PF04932">
    <property type="entry name" value="Wzy_C"/>
    <property type="match status" value="1"/>
</dbReference>
<dbReference type="EMBL" id="MGIA01000031">
    <property type="protein sequence ID" value="OGM80465.1"/>
    <property type="molecule type" value="Genomic_DNA"/>
</dbReference>
<dbReference type="STRING" id="1802540.A2393_01255"/>
<reference evidence="7 8" key="1">
    <citation type="journal article" date="2016" name="Nat. Commun.">
        <title>Thousands of microbial genomes shed light on interconnected biogeochemical processes in an aquifer system.</title>
        <authorList>
            <person name="Anantharaman K."/>
            <person name="Brown C.T."/>
            <person name="Hug L.A."/>
            <person name="Sharon I."/>
            <person name="Castelle C.J."/>
            <person name="Probst A.J."/>
            <person name="Thomas B.C."/>
            <person name="Singh A."/>
            <person name="Wilkins M.J."/>
            <person name="Karaoz U."/>
            <person name="Brodie E.L."/>
            <person name="Williams K.H."/>
            <person name="Hubbard S.S."/>
            <person name="Banfield J.F."/>
        </authorList>
    </citation>
    <scope>NUCLEOTIDE SEQUENCE [LARGE SCALE GENOMIC DNA]</scope>
</reference>
<evidence type="ECO:0000259" key="6">
    <source>
        <dbReference type="Pfam" id="PF04932"/>
    </source>
</evidence>
<dbReference type="PANTHER" id="PTHR37422">
    <property type="entry name" value="TEICHURONIC ACID BIOSYNTHESIS PROTEIN TUAE"/>
    <property type="match status" value="1"/>
</dbReference>
<dbReference type="PANTHER" id="PTHR37422:SF13">
    <property type="entry name" value="LIPOPOLYSACCHARIDE BIOSYNTHESIS PROTEIN PA4999-RELATED"/>
    <property type="match status" value="1"/>
</dbReference>
<organism evidence="7 8">
    <name type="scientific">Candidatus Woesebacteria bacterium RIFOXYB1_FULL_41_13</name>
    <dbReference type="NCBI Taxonomy" id="1802540"/>
    <lineage>
        <taxon>Bacteria</taxon>
        <taxon>Candidatus Woeseibacteriota</taxon>
    </lineage>
</organism>
<proteinExistence type="predicted"/>
<feature type="transmembrane region" description="Helical" evidence="5">
    <location>
        <begin position="124"/>
        <end position="142"/>
    </location>
</feature>
<evidence type="ECO:0000256" key="5">
    <source>
        <dbReference type="SAM" id="Phobius"/>
    </source>
</evidence>
<feature type="transmembrane region" description="Helical" evidence="5">
    <location>
        <begin position="352"/>
        <end position="385"/>
    </location>
</feature>
<name>A0A1F8CY40_9BACT</name>
<feature type="transmembrane region" description="Helical" evidence="5">
    <location>
        <begin position="93"/>
        <end position="112"/>
    </location>
</feature>
<dbReference type="InterPro" id="IPR051533">
    <property type="entry name" value="WaaL-like"/>
</dbReference>
<keyword evidence="3 5" id="KW-1133">Transmembrane helix</keyword>
<feature type="transmembrane region" description="Helical" evidence="5">
    <location>
        <begin position="68"/>
        <end position="87"/>
    </location>
</feature>
<dbReference type="Proteomes" id="UP000178937">
    <property type="component" value="Unassembled WGS sequence"/>
</dbReference>